<dbReference type="InterPro" id="IPR036322">
    <property type="entry name" value="WD40_repeat_dom_sf"/>
</dbReference>
<gene>
    <name evidence="3" type="ORF">Nepgr_031502</name>
</gene>
<evidence type="ECO:0000259" key="2">
    <source>
        <dbReference type="Pfam" id="PF12657"/>
    </source>
</evidence>
<evidence type="ECO:0000313" key="4">
    <source>
        <dbReference type="Proteomes" id="UP001279734"/>
    </source>
</evidence>
<dbReference type="InterPro" id="IPR015943">
    <property type="entry name" value="WD40/YVTN_repeat-like_dom_sf"/>
</dbReference>
<evidence type="ECO:0000313" key="3">
    <source>
        <dbReference type="EMBL" id="GMH29659.1"/>
    </source>
</evidence>
<dbReference type="InterPro" id="IPR001680">
    <property type="entry name" value="WD40_rpt"/>
</dbReference>
<dbReference type="EMBL" id="BSYO01000036">
    <property type="protein sequence ID" value="GMH29659.1"/>
    <property type="molecule type" value="Genomic_DNA"/>
</dbReference>
<sequence length="721" mass="79325">MSYPFQVAALVSSPLYPNSISWSEENLIAVATDNNVAILNPEQPHSPRGIITPTPGKVLSVGTIDRKDLLSGCLLPTCLSRDQRPCVRSISWSPVGFAPNSGCLLAVCTTEGRVKIYRLPYCEFQAEWAEAIDVTEMFHGYLVKTNYGEPDVPSSIISDDSAIRSCTETYSADKATSSSTRQCKRKRDKDLLLGNQLSNPESVEDANAAPSCAKCMTTVILETALFPSSIVQEGTSVEVFKLDGRQHVWIVGRLESLDGSKALILFPERDANGKQEWFEMDPGLENFYQSHGLDIDNGNNFPKIRPSMNAGNLPRELFLSDCHIVSEILKVGQAVEAWTNDRWVEGFFAGFHDGGFRFRALGDDDAMTLDASFVRLAPSWVKDEKLWKVTLVRVHIKDKNFSEVIETRFDNMKENYLLQIAPAPKVKMKHSKRTLQNYSLQLITACQYAARSALLASLAVAWSPELQLSQANPNNSCNCFCLLAVGAKSGKVSVWRIHKPEHYSVEHASGPTKMMLVGVFQVHNAWVTALGWEILASDGSNPQLLLATGSSDGSVKIWLGYGADLQRLTEANPAPFSLLMEVAPVHPVPVSVLSLTVPLQFQHKVLLAIGKGSGSFEICTYDIRMKNLKKVGSFDVHDYAVTGLAWAFEGCCLYSCSKDNSLRCWIFYKGSFSEVPIPPNNLGIRVRSPTDLPCVYDSCFGVAVSPGNLAIALVRSFDPGC</sequence>
<organism evidence="3 4">
    <name type="scientific">Nepenthes gracilis</name>
    <name type="common">Slender pitcher plant</name>
    <dbReference type="NCBI Taxonomy" id="150966"/>
    <lineage>
        <taxon>Eukaryota</taxon>
        <taxon>Viridiplantae</taxon>
        <taxon>Streptophyta</taxon>
        <taxon>Embryophyta</taxon>
        <taxon>Tracheophyta</taxon>
        <taxon>Spermatophyta</taxon>
        <taxon>Magnoliopsida</taxon>
        <taxon>eudicotyledons</taxon>
        <taxon>Gunneridae</taxon>
        <taxon>Pentapetalae</taxon>
        <taxon>Caryophyllales</taxon>
        <taxon>Nepenthaceae</taxon>
        <taxon>Nepenthes</taxon>
    </lineage>
</organism>
<dbReference type="InterPro" id="IPR024761">
    <property type="entry name" value="TFIIIC_delta_N"/>
</dbReference>
<feature type="repeat" description="WD" evidence="1">
    <location>
        <begin position="634"/>
        <end position="665"/>
    </location>
</feature>
<protein>
    <recommendedName>
        <fullName evidence="2">Transcription factor IIIC 90kDa subunit N-terminal domain-containing protein</fullName>
    </recommendedName>
</protein>
<dbReference type="Gene3D" id="2.130.10.10">
    <property type="entry name" value="YVTN repeat-like/Quinoprotein amine dehydrogenase"/>
    <property type="match status" value="3"/>
</dbReference>
<dbReference type="AlphaFoldDB" id="A0AAD3TIF0"/>
<evidence type="ECO:0000256" key="1">
    <source>
        <dbReference type="PROSITE-ProRule" id="PRU00221"/>
    </source>
</evidence>
<dbReference type="Pfam" id="PF12657">
    <property type="entry name" value="TFIIIC_delta"/>
    <property type="match status" value="2"/>
</dbReference>
<dbReference type="GO" id="GO:0000127">
    <property type="term" value="C:transcription factor TFIIIC complex"/>
    <property type="evidence" value="ECO:0007669"/>
    <property type="project" value="InterPro"/>
</dbReference>
<dbReference type="PROSITE" id="PS50082">
    <property type="entry name" value="WD_REPEATS_2"/>
    <property type="match status" value="2"/>
</dbReference>
<keyword evidence="4" id="KW-1185">Reference proteome</keyword>
<feature type="domain" description="Transcription factor IIIC 90kDa subunit N-terminal" evidence="2">
    <location>
        <begin position="22"/>
        <end position="160"/>
    </location>
</feature>
<proteinExistence type="predicted"/>
<comment type="caution">
    <text evidence="3">The sequence shown here is derived from an EMBL/GenBank/DDBJ whole genome shotgun (WGS) entry which is preliminary data.</text>
</comment>
<dbReference type="PANTHER" id="PTHR15496">
    <property type="entry name" value="GENERAL TRANSCRIPTION FACTOR 3C POLYPEPTIDE 4 FAMILY"/>
    <property type="match status" value="1"/>
</dbReference>
<accession>A0AAD3TIF0</accession>
<keyword evidence="1" id="KW-0853">WD repeat</keyword>
<dbReference type="InterPro" id="IPR044230">
    <property type="entry name" value="GTF3C4"/>
</dbReference>
<dbReference type="SUPFAM" id="SSF50978">
    <property type="entry name" value="WD40 repeat-like"/>
    <property type="match status" value="2"/>
</dbReference>
<dbReference type="GO" id="GO:0004402">
    <property type="term" value="F:histone acetyltransferase activity"/>
    <property type="evidence" value="ECO:0007669"/>
    <property type="project" value="InterPro"/>
</dbReference>
<dbReference type="SMART" id="SM00320">
    <property type="entry name" value="WD40"/>
    <property type="match status" value="3"/>
</dbReference>
<feature type="domain" description="Transcription factor IIIC 90kDa subunit N-terminal" evidence="2">
    <location>
        <begin position="459"/>
        <end position="666"/>
    </location>
</feature>
<reference evidence="3" key="1">
    <citation type="submission" date="2023-05" db="EMBL/GenBank/DDBJ databases">
        <title>Nepenthes gracilis genome sequencing.</title>
        <authorList>
            <person name="Fukushima K."/>
        </authorList>
    </citation>
    <scope>NUCLEOTIDE SEQUENCE</scope>
    <source>
        <strain evidence="3">SING2019-196</strain>
    </source>
</reference>
<dbReference type="PANTHER" id="PTHR15496:SF2">
    <property type="entry name" value="GENERAL TRANSCRIPTION FACTOR 3C POLYPEPTIDE 4"/>
    <property type="match status" value="1"/>
</dbReference>
<feature type="repeat" description="WD" evidence="1">
    <location>
        <begin position="545"/>
        <end position="558"/>
    </location>
</feature>
<dbReference type="GO" id="GO:0006384">
    <property type="term" value="P:transcription initiation at RNA polymerase III promoter"/>
    <property type="evidence" value="ECO:0007669"/>
    <property type="project" value="InterPro"/>
</dbReference>
<name>A0AAD3TIF0_NEPGR</name>
<dbReference type="Proteomes" id="UP001279734">
    <property type="component" value="Unassembled WGS sequence"/>
</dbReference>